<evidence type="ECO:0000256" key="4">
    <source>
        <dbReference type="ARBA" id="ARBA00022679"/>
    </source>
</evidence>
<accession>A0A163D070</accession>
<evidence type="ECO:0000256" key="2">
    <source>
        <dbReference type="ARBA" id="ARBA00012438"/>
    </source>
</evidence>
<dbReference type="AlphaFoldDB" id="A0A163D070"/>
<sequence length="1199" mass="132998">MDYLQQIRAKYEVNKYLQLIASNDDAVVRPKPSIVSDSLNDRLGYAIVRLAVHGAFIVLTEGSCAHFVAGGNKVNQKGASSELEFGTGKDAWLHSDDADLPTWNWLFRKTIASDASTIPADQITTVPALQNTSETSGLSTVIGPPHLTFYAGVPLTSKGGQPIGVLFVVDIIERSSLSRSEASFLKSIGVKCVEVLDRAREQSFHNRWTIMREQLDMFAQSHSMYNQTLEESQNFDGRNSLDTRTNDKGLEGAAPDTTPPETLARSKTLETEDQASGETARSETDHVNHNTRRDGTDDARISTVEAGKNDERRKRSGGTGGTVHRKVFRKAAQCLQRALDADGVLFADGLVGFHGEVQPTAEPELELVREFAQPPWGEKDVCEGKPQSNTRTFTSSEYLKGVHIDRPTEVFGSADRSDQLNPSPTSKLSAGLPGIDDGFLGRLMDSHPAGAIWYLTDTYILQVREETLFEVDLQEELARLRVTFPNAKQLMYVPLIDPTSAKRLCACFAWRNQTSPTFTSAADLSSLQVFLHVVESEIGRYDTAAASKQKEIFVSSVSHELRTPLHGILGAVQLLDESGLDPLQKSLASIITSCGSTLHETLTSVLSYAKINQFERRQNENRHRRTSDPQWALTEKQGLASGPDRDFKGLYTRTNVAILCEETVGVAESGRSFQNSADEEVIVVCNISYEENWSYFTESGALRRIAVNLIGNALKYTKKGSVIVSLTASRLVKDPLRASNELTYGRTLTLSVKDTGRGMSKDFLQNHLFIPFTQEDSTSSNGVGLGMSIVKSLVTLLSGEIQVRSDVGSGTEIEVRLPMRMCDSKDENESSATFIFEQNIKVLRTRRLSIIMFGFPEFVRESLKAYLCEWYNCVLLDHSENAKPDIVLVDEGNEEVLDEIKRTAHVYGLQAVLLSAVLVISRMGKRMDTIRGYKKWERIPRPIGPRNVGKGLLGCLPKLDELRKYGNDAKSDTLDSQSKFDERTGELSSDSTKNVPNELPMWALKRLQVSQHARTEALKAERPTSHKFANRDQEPVRPDQLSNPDSAKSNLVPNTGLRILLVDDNELNLKLLGVFFKRNGYHNTQKARDGLEAVHAVKERQEGFDVVFMDLSMPIMDGFEATRTIRKLEAEQIPPAATKAVFIVALTGLASANDEKKAFDAGVDMYLTKPVQFSRLSVLLREYTDRTSETSKLAEESQS</sequence>
<keyword evidence="4" id="KW-0808">Transferase</keyword>
<feature type="compositionally biased region" description="Polar residues" evidence="7">
    <location>
        <begin position="1040"/>
        <end position="1049"/>
    </location>
</feature>
<dbReference type="Pfam" id="PF00072">
    <property type="entry name" value="Response_reg"/>
    <property type="match status" value="1"/>
</dbReference>
<evidence type="ECO:0000259" key="9">
    <source>
        <dbReference type="PROSITE" id="PS50110"/>
    </source>
</evidence>
<dbReference type="CDD" id="cd00082">
    <property type="entry name" value="HisKA"/>
    <property type="match status" value="1"/>
</dbReference>
<protein>
    <recommendedName>
        <fullName evidence="2">histidine kinase</fullName>
        <ecNumber evidence="2">2.7.13.3</ecNumber>
    </recommendedName>
</protein>
<feature type="compositionally biased region" description="Basic and acidic residues" evidence="7">
    <location>
        <begin position="280"/>
        <end position="300"/>
    </location>
</feature>
<dbReference type="GO" id="GO:0009927">
    <property type="term" value="F:histidine phosphotransfer kinase activity"/>
    <property type="evidence" value="ECO:0007669"/>
    <property type="project" value="TreeGrafter"/>
</dbReference>
<dbReference type="InterPro" id="IPR005467">
    <property type="entry name" value="His_kinase_dom"/>
</dbReference>
<keyword evidence="3 6" id="KW-0597">Phosphoprotein</keyword>
<dbReference type="PANTHER" id="PTHR43047:SF72">
    <property type="entry name" value="OSMOSENSING HISTIDINE PROTEIN KINASE SLN1"/>
    <property type="match status" value="1"/>
</dbReference>
<dbReference type="InterPro" id="IPR003661">
    <property type="entry name" value="HisK_dim/P_dom"/>
</dbReference>
<dbReference type="EMBL" id="JYNV01000209">
    <property type="protein sequence ID" value="KZM22819.1"/>
    <property type="molecule type" value="Genomic_DNA"/>
</dbReference>
<proteinExistence type="predicted"/>
<evidence type="ECO:0000313" key="11">
    <source>
        <dbReference type="Proteomes" id="UP000076837"/>
    </source>
</evidence>
<dbReference type="SMART" id="SM00388">
    <property type="entry name" value="HisKA"/>
    <property type="match status" value="1"/>
</dbReference>
<dbReference type="SUPFAM" id="SSF52172">
    <property type="entry name" value="CheY-like"/>
    <property type="match status" value="1"/>
</dbReference>
<dbReference type="Proteomes" id="UP000076837">
    <property type="component" value="Unassembled WGS sequence"/>
</dbReference>
<dbReference type="PRINTS" id="PR00344">
    <property type="entry name" value="BCTRLSENSOR"/>
</dbReference>
<keyword evidence="11" id="KW-1185">Reference proteome</keyword>
<dbReference type="InterPro" id="IPR011006">
    <property type="entry name" value="CheY-like_superfamily"/>
</dbReference>
<dbReference type="Gene3D" id="3.40.50.2300">
    <property type="match status" value="1"/>
</dbReference>
<feature type="compositionally biased region" description="Polar residues" evidence="7">
    <location>
        <begin position="986"/>
        <end position="995"/>
    </location>
</feature>
<comment type="caution">
    <text evidence="10">The sequence shown here is derived from an EMBL/GenBank/DDBJ whole genome shotgun (WGS) entry which is preliminary data.</text>
</comment>
<dbReference type="InterPro" id="IPR004358">
    <property type="entry name" value="Sig_transdc_His_kin-like_C"/>
</dbReference>
<feature type="domain" description="Response regulatory" evidence="9">
    <location>
        <begin position="1058"/>
        <end position="1184"/>
    </location>
</feature>
<dbReference type="Pfam" id="PF00512">
    <property type="entry name" value="HisKA"/>
    <property type="match status" value="1"/>
</dbReference>
<dbReference type="SMART" id="SM00387">
    <property type="entry name" value="HATPase_c"/>
    <property type="match status" value="1"/>
</dbReference>
<dbReference type="InterPro" id="IPR003594">
    <property type="entry name" value="HATPase_dom"/>
</dbReference>
<dbReference type="InterPro" id="IPR036890">
    <property type="entry name" value="HATPase_C_sf"/>
</dbReference>
<feature type="region of interest" description="Disordered" evidence="7">
    <location>
        <begin position="230"/>
        <end position="324"/>
    </location>
</feature>
<evidence type="ECO:0000256" key="7">
    <source>
        <dbReference type="SAM" id="MobiDB-lite"/>
    </source>
</evidence>
<dbReference type="EC" id="2.7.13.3" evidence="2"/>
<dbReference type="SMART" id="SM00448">
    <property type="entry name" value="REC"/>
    <property type="match status" value="1"/>
</dbReference>
<feature type="modified residue" description="4-aspartylphosphate" evidence="6">
    <location>
        <position position="1110"/>
    </location>
</feature>
<dbReference type="PANTHER" id="PTHR43047">
    <property type="entry name" value="TWO-COMPONENT HISTIDINE PROTEIN KINASE"/>
    <property type="match status" value="1"/>
</dbReference>
<dbReference type="SUPFAM" id="SSF55874">
    <property type="entry name" value="ATPase domain of HSP90 chaperone/DNA topoisomerase II/histidine kinase"/>
    <property type="match status" value="1"/>
</dbReference>
<dbReference type="GO" id="GO:0000155">
    <property type="term" value="F:phosphorelay sensor kinase activity"/>
    <property type="evidence" value="ECO:0007669"/>
    <property type="project" value="InterPro"/>
</dbReference>
<dbReference type="InterPro" id="IPR036097">
    <property type="entry name" value="HisK_dim/P_sf"/>
</dbReference>
<dbReference type="Gene3D" id="1.10.287.130">
    <property type="match status" value="1"/>
</dbReference>
<dbReference type="PROSITE" id="PS50109">
    <property type="entry name" value="HIS_KIN"/>
    <property type="match status" value="1"/>
</dbReference>
<dbReference type="Pfam" id="PF02518">
    <property type="entry name" value="HATPase_c"/>
    <property type="match status" value="1"/>
</dbReference>
<dbReference type="SUPFAM" id="SSF47384">
    <property type="entry name" value="Homodimeric domain of signal transducing histidine kinase"/>
    <property type="match status" value="1"/>
</dbReference>
<organism evidence="10 11">
    <name type="scientific">Didymella rabiei</name>
    <name type="common">Chickpea ascochyta blight fungus</name>
    <name type="synonym">Mycosphaerella rabiei</name>
    <dbReference type="NCBI Taxonomy" id="5454"/>
    <lineage>
        <taxon>Eukaryota</taxon>
        <taxon>Fungi</taxon>
        <taxon>Dikarya</taxon>
        <taxon>Ascomycota</taxon>
        <taxon>Pezizomycotina</taxon>
        <taxon>Dothideomycetes</taxon>
        <taxon>Pleosporomycetidae</taxon>
        <taxon>Pleosporales</taxon>
        <taxon>Pleosporineae</taxon>
        <taxon>Didymellaceae</taxon>
        <taxon>Ascochyta</taxon>
    </lineage>
</organism>
<evidence type="ECO:0000256" key="1">
    <source>
        <dbReference type="ARBA" id="ARBA00000085"/>
    </source>
</evidence>
<evidence type="ECO:0000313" key="10">
    <source>
        <dbReference type="EMBL" id="KZM22819.1"/>
    </source>
</evidence>
<gene>
    <name evidence="10" type="ORF">ST47_g6056</name>
</gene>
<feature type="domain" description="Histidine kinase" evidence="8">
    <location>
        <begin position="556"/>
        <end position="821"/>
    </location>
</feature>
<evidence type="ECO:0000259" key="8">
    <source>
        <dbReference type="PROSITE" id="PS50109"/>
    </source>
</evidence>
<feature type="compositionally biased region" description="Basic and acidic residues" evidence="7">
    <location>
        <begin position="239"/>
        <end position="250"/>
    </location>
</feature>
<dbReference type="GO" id="GO:0005886">
    <property type="term" value="C:plasma membrane"/>
    <property type="evidence" value="ECO:0007669"/>
    <property type="project" value="TreeGrafter"/>
</dbReference>
<dbReference type="STRING" id="5454.A0A163D070"/>
<feature type="compositionally biased region" description="Basic and acidic residues" evidence="7">
    <location>
        <begin position="1013"/>
        <end position="1037"/>
    </location>
</feature>
<dbReference type="Gene3D" id="3.30.565.10">
    <property type="entry name" value="Histidine kinase-like ATPase, C-terminal domain"/>
    <property type="match status" value="1"/>
</dbReference>
<evidence type="ECO:0000256" key="6">
    <source>
        <dbReference type="PROSITE-ProRule" id="PRU00169"/>
    </source>
</evidence>
<name>A0A163D070_DIDRA</name>
<feature type="compositionally biased region" description="Basic and acidic residues" evidence="7">
    <location>
        <begin position="968"/>
        <end position="985"/>
    </location>
</feature>
<dbReference type="PROSITE" id="PS50110">
    <property type="entry name" value="RESPONSE_REGULATORY"/>
    <property type="match status" value="1"/>
</dbReference>
<evidence type="ECO:0000256" key="5">
    <source>
        <dbReference type="ARBA" id="ARBA00022777"/>
    </source>
</evidence>
<dbReference type="InterPro" id="IPR001789">
    <property type="entry name" value="Sig_transdc_resp-reg_receiver"/>
</dbReference>
<feature type="region of interest" description="Disordered" evidence="7">
    <location>
        <begin position="1013"/>
        <end position="1049"/>
    </location>
</feature>
<comment type="catalytic activity">
    <reaction evidence="1">
        <text>ATP + protein L-histidine = ADP + protein N-phospho-L-histidine.</text>
        <dbReference type="EC" id="2.7.13.3"/>
    </reaction>
</comment>
<dbReference type="SUPFAM" id="SSF55781">
    <property type="entry name" value="GAF domain-like"/>
    <property type="match status" value="1"/>
</dbReference>
<feature type="region of interest" description="Disordered" evidence="7">
    <location>
        <begin position="968"/>
        <end position="995"/>
    </location>
</feature>
<reference evidence="10 11" key="1">
    <citation type="journal article" date="2016" name="Sci. Rep.">
        <title>Draft genome sequencing and secretome analysis of fungal phytopathogen Ascochyta rabiei provides insight into the necrotrophic effector repertoire.</title>
        <authorList>
            <person name="Verma S."/>
            <person name="Gazara R.K."/>
            <person name="Nizam S."/>
            <person name="Parween S."/>
            <person name="Chattopadhyay D."/>
            <person name="Verma P.K."/>
        </authorList>
    </citation>
    <scope>NUCLEOTIDE SEQUENCE [LARGE SCALE GENOMIC DNA]</scope>
    <source>
        <strain evidence="10 11">ArDII</strain>
    </source>
</reference>
<keyword evidence="5 10" id="KW-0418">Kinase</keyword>
<dbReference type="CDD" id="cd17546">
    <property type="entry name" value="REC_hyHK_CKI1_RcsC-like"/>
    <property type="match status" value="1"/>
</dbReference>
<evidence type="ECO:0000256" key="3">
    <source>
        <dbReference type="ARBA" id="ARBA00022553"/>
    </source>
</evidence>